<gene>
    <name evidence="2" type="ORF">H7F51_00695</name>
</gene>
<organism evidence="2 3">
    <name type="scientific">Novosphingobium flavum</name>
    <dbReference type="NCBI Taxonomy" id="1778672"/>
    <lineage>
        <taxon>Bacteria</taxon>
        <taxon>Pseudomonadati</taxon>
        <taxon>Pseudomonadota</taxon>
        <taxon>Alphaproteobacteria</taxon>
        <taxon>Sphingomonadales</taxon>
        <taxon>Sphingomonadaceae</taxon>
        <taxon>Novosphingobium</taxon>
    </lineage>
</organism>
<dbReference type="RefSeq" id="WP_185662285.1">
    <property type="nucleotide sequence ID" value="NZ_JACLAW010000001.1"/>
</dbReference>
<sequence length="265" mass="28974">MTRPIHRAWAGLSAFAIAALATAPLAAEPAPDVPAITGNHNLEGVWKRKSGGQFGPTAQRGDVKYTVYPYTPEFQKDYDRRIDDEVAGRPVQTAGADCLPSGLGRMMTGGGPPVEIFQTAREVIVRKENGGLHRIRLYRDHLPTDDLFPMFYGDSVGHWEGDTLVVDTISLGAQPFIDGRAVYSDQAHIVERYRRVDKVTLEVNVTITDPKAFTKPITATALHTLQPDYEMQEYYCTNERHRQGAGADQSVIGVAPAAAPASKGQ</sequence>
<evidence type="ECO:0000313" key="2">
    <source>
        <dbReference type="EMBL" id="MBC2664027.1"/>
    </source>
</evidence>
<dbReference type="EMBL" id="JACLAW010000001">
    <property type="protein sequence ID" value="MBC2664027.1"/>
    <property type="molecule type" value="Genomic_DNA"/>
</dbReference>
<evidence type="ECO:0000256" key="1">
    <source>
        <dbReference type="SAM" id="SignalP"/>
    </source>
</evidence>
<dbReference type="AlphaFoldDB" id="A0A7X1FPK7"/>
<accession>A0A7X1FPK7</accession>
<reference evidence="2 3" key="1">
    <citation type="submission" date="2020-08" db="EMBL/GenBank/DDBJ databases">
        <title>The genome sequence of type strain Novosphingobium flavum NBRC 111647.</title>
        <authorList>
            <person name="Liu Y."/>
        </authorList>
    </citation>
    <scope>NUCLEOTIDE SEQUENCE [LARGE SCALE GENOMIC DNA]</scope>
    <source>
        <strain evidence="2 3">NBRC 111647</strain>
    </source>
</reference>
<keyword evidence="3" id="KW-1185">Reference proteome</keyword>
<keyword evidence="1" id="KW-0732">Signal</keyword>
<comment type="caution">
    <text evidence="2">The sequence shown here is derived from an EMBL/GenBank/DDBJ whole genome shotgun (WGS) entry which is preliminary data.</text>
</comment>
<protein>
    <submittedName>
        <fullName evidence="2">Uncharacterized protein</fullName>
    </submittedName>
</protein>
<name>A0A7X1FPK7_9SPHN</name>
<feature type="chain" id="PRO_5030736658" evidence="1">
    <location>
        <begin position="27"/>
        <end position="265"/>
    </location>
</feature>
<proteinExistence type="predicted"/>
<evidence type="ECO:0000313" key="3">
    <source>
        <dbReference type="Proteomes" id="UP000566813"/>
    </source>
</evidence>
<dbReference type="Proteomes" id="UP000566813">
    <property type="component" value="Unassembled WGS sequence"/>
</dbReference>
<feature type="signal peptide" evidence="1">
    <location>
        <begin position="1"/>
        <end position="26"/>
    </location>
</feature>